<protein>
    <submittedName>
        <fullName evidence="2">Uncharacterized protein</fullName>
    </submittedName>
</protein>
<sequence length="156" mass="17954">MQLSDKAATRCGKHDKRDSDDSFRQFRGMQPSESRIAEYGIPQDSWDLRSQETDLRRTDRRLILGCQHRANLLKAELTAIWRVTRTRPMQTHLELPPLYVTMVIKVAKFIKMAVHINGRNLSITQRDLTGQGLMSVCEYPLSTVKRIGGCRKPVLM</sequence>
<reference evidence="2" key="2">
    <citation type="submission" date="2020-11" db="EMBL/GenBank/DDBJ databases">
        <authorList>
            <person name="McCartney M.A."/>
            <person name="Auch B."/>
            <person name="Kono T."/>
            <person name="Mallez S."/>
            <person name="Becker A."/>
            <person name="Gohl D.M."/>
            <person name="Silverstein K.A.T."/>
            <person name="Koren S."/>
            <person name="Bechman K.B."/>
            <person name="Herman A."/>
            <person name="Abrahante J.E."/>
            <person name="Garbe J."/>
        </authorList>
    </citation>
    <scope>NUCLEOTIDE SEQUENCE</scope>
    <source>
        <strain evidence="2">Duluth1</strain>
        <tissue evidence="2">Whole animal</tissue>
    </source>
</reference>
<evidence type="ECO:0000313" key="2">
    <source>
        <dbReference type="EMBL" id="KAH3839089.1"/>
    </source>
</evidence>
<dbReference type="AlphaFoldDB" id="A0A9D4KGM7"/>
<proteinExistence type="predicted"/>
<reference evidence="2" key="1">
    <citation type="journal article" date="2019" name="bioRxiv">
        <title>The Genome of the Zebra Mussel, Dreissena polymorpha: A Resource for Invasive Species Research.</title>
        <authorList>
            <person name="McCartney M.A."/>
            <person name="Auch B."/>
            <person name="Kono T."/>
            <person name="Mallez S."/>
            <person name="Zhang Y."/>
            <person name="Obille A."/>
            <person name="Becker A."/>
            <person name="Abrahante J.E."/>
            <person name="Garbe J."/>
            <person name="Badalamenti J.P."/>
            <person name="Herman A."/>
            <person name="Mangelson H."/>
            <person name="Liachko I."/>
            <person name="Sullivan S."/>
            <person name="Sone E.D."/>
            <person name="Koren S."/>
            <person name="Silverstein K.A.T."/>
            <person name="Beckman K.B."/>
            <person name="Gohl D.M."/>
        </authorList>
    </citation>
    <scope>NUCLEOTIDE SEQUENCE</scope>
    <source>
        <strain evidence="2">Duluth1</strain>
        <tissue evidence="2">Whole animal</tissue>
    </source>
</reference>
<evidence type="ECO:0000256" key="1">
    <source>
        <dbReference type="SAM" id="MobiDB-lite"/>
    </source>
</evidence>
<feature type="region of interest" description="Disordered" evidence="1">
    <location>
        <begin position="1"/>
        <end position="34"/>
    </location>
</feature>
<comment type="caution">
    <text evidence="2">The sequence shown here is derived from an EMBL/GenBank/DDBJ whole genome shotgun (WGS) entry which is preliminary data.</text>
</comment>
<dbReference type="EMBL" id="JAIWYP010000004">
    <property type="protein sequence ID" value="KAH3839089.1"/>
    <property type="molecule type" value="Genomic_DNA"/>
</dbReference>
<feature type="compositionally biased region" description="Basic and acidic residues" evidence="1">
    <location>
        <begin position="15"/>
        <end position="24"/>
    </location>
</feature>
<organism evidence="2 3">
    <name type="scientific">Dreissena polymorpha</name>
    <name type="common">Zebra mussel</name>
    <name type="synonym">Mytilus polymorpha</name>
    <dbReference type="NCBI Taxonomy" id="45954"/>
    <lineage>
        <taxon>Eukaryota</taxon>
        <taxon>Metazoa</taxon>
        <taxon>Spiralia</taxon>
        <taxon>Lophotrochozoa</taxon>
        <taxon>Mollusca</taxon>
        <taxon>Bivalvia</taxon>
        <taxon>Autobranchia</taxon>
        <taxon>Heteroconchia</taxon>
        <taxon>Euheterodonta</taxon>
        <taxon>Imparidentia</taxon>
        <taxon>Neoheterodontei</taxon>
        <taxon>Myida</taxon>
        <taxon>Dreissenoidea</taxon>
        <taxon>Dreissenidae</taxon>
        <taxon>Dreissena</taxon>
    </lineage>
</organism>
<name>A0A9D4KGM7_DREPO</name>
<gene>
    <name evidence="2" type="ORF">DPMN_112511</name>
</gene>
<keyword evidence="3" id="KW-1185">Reference proteome</keyword>
<dbReference type="Proteomes" id="UP000828390">
    <property type="component" value="Unassembled WGS sequence"/>
</dbReference>
<accession>A0A9D4KGM7</accession>
<evidence type="ECO:0000313" key="3">
    <source>
        <dbReference type="Proteomes" id="UP000828390"/>
    </source>
</evidence>